<dbReference type="AlphaFoldDB" id="A0A5B7ILQ9"/>
<feature type="compositionally biased region" description="Pro residues" evidence="1">
    <location>
        <begin position="82"/>
        <end position="102"/>
    </location>
</feature>
<keyword evidence="3" id="KW-1185">Reference proteome</keyword>
<reference evidence="2 3" key="1">
    <citation type="submission" date="2019-05" db="EMBL/GenBank/DDBJ databases">
        <title>Another draft genome of Portunus trituberculatus and its Hox gene families provides insights of decapod evolution.</title>
        <authorList>
            <person name="Jeong J.-H."/>
            <person name="Song I."/>
            <person name="Kim S."/>
            <person name="Choi T."/>
            <person name="Kim D."/>
            <person name="Ryu S."/>
            <person name="Kim W."/>
        </authorList>
    </citation>
    <scope>NUCLEOTIDE SEQUENCE [LARGE SCALE GENOMIC DNA]</scope>
    <source>
        <tissue evidence="2">Muscle</tissue>
    </source>
</reference>
<organism evidence="2 3">
    <name type="scientific">Portunus trituberculatus</name>
    <name type="common">Swimming crab</name>
    <name type="synonym">Neptunus trituberculatus</name>
    <dbReference type="NCBI Taxonomy" id="210409"/>
    <lineage>
        <taxon>Eukaryota</taxon>
        <taxon>Metazoa</taxon>
        <taxon>Ecdysozoa</taxon>
        <taxon>Arthropoda</taxon>
        <taxon>Crustacea</taxon>
        <taxon>Multicrustacea</taxon>
        <taxon>Malacostraca</taxon>
        <taxon>Eumalacostraca</taxon>
        <taxon>Eucarida</taxon>
        <taxon>Decapoda</taxon>
        <taxon>Pleocyemata</taxon>
        <taxon>Brachyura</taxon>
        <taxon>Eubrachyura</taxon>
        <taxon>Portunoidea</taxon>
        <taxon>Portunidae</taxon>
        <taxon>Portuninae</taxon>
        <taxon>Portunus</taxon>
    </lineage>
</organism>
<dbReference type="Proteomes" id="UP000324222">
    <property type="component" value="Unassembled WGS sequence"/>
</dbReference>
<comment type="caution">
    <text evidence="2">The sequence shown here is derived from an EMBL/GenBank/DDBJ whole genome shotgun (WGS) entry which is preliminary data.</text>
</comment>
<gene>
    <name evidence="2" type="ORF">E2C01_081247</name>
</gene>
<accession>A0A5B7ILQ9</accession>
<evidence type="ECO:0000313" key="3">
    <source>
        <dbReference type="Proteomes" id="UP000324222"/>
    </source>
</evidence>
<feature type="region of interest" description="Disordered" evidence="1">
    <location>
        <begin position="74"/>
        <end position="102"/>
    </location>
</feature>
<dbReference type="EMBL" id="VSRR010071379">
    <property type="protein sequence ID" value="MPC86421.1"/>
    <property type="molecule type" value="Genomic_DNA"/>
</dbReference>
<sequence length="102" mass="11148">MLKGSESPFAPCMVWVCGECGECLLICHSSHCVFDNSRRNTYCFLSELTSPTCGLNLEFTRSRNILSLEPSPFPLSSSVIPSTPPLPLPPACRPQPQSPPTH</sequence>
<evidence type="ECO:0000256" key="1">
    <source>
        <dbReference type="SAM" id="MobiDB-lite"/>
    </source>
</evidence>
<evidence type="ECO:0000313" key="2">
    <source>
        <dbReference type="EMBL" id="MPC86421.1"/>
    </source>
</evidence>
<name>A0A5B7ILQ9_PORTR</name>
<protein>
    <submittedName>
        <fullName evidence="2">Uncharacterized protein</fullName>
    </submittedName>
</protein>
<proteinExistence type="predicted"/>